<dbReference type="AlphaFoldDB" id="A0A7C8V460"/>
<dbReference type="EMBL" id="WIWS01000018">
    <property type="protein sequence ID" value="KAF3224603.1"/>
    <property type="molecule type" value="Genomic_DNA"/>
</dbReference>
<accession>A0A7C8V460</accession>
<organism evidence="1 2">
    <name type="scientific">Orbilia oligospora</name>
    <name type="common">Nematode-trapping fungus</name>
    <name type="synonym">Arthrobotrys oligospora</name>
    <dbReference type="NCBI Taxonomy" id="2813651"/>
    <lineage>
        <taxon>Eukaryota</taxon>
        <taxon>Fungi</taxon>
        <taxon>Dikarya</taxon>
        <taxon>Ascomycota</taxon>
        <taxon>Pezizomycotina</taxon>
        <taxon>Orbiliomycetes</taxon>
        <taxon>Orbiliales</taxon>
        <taxon>Orbiliaceae</taxon>
        <taxon>Orbilia</taxon>
    </lineage>
</organism>
<sequence>MSKMETLNFENTPGILTLPNEILSKIIYEALRPGVQISKSQVAVRLAPVCRRFYDIVIWHLYSHCYIKLQRYWNVDHLGYIVKFRGFGDDIQTGYKIASKRFENYNTHGKHVKILTIRREIKYIGNVDFSYFNLMFQDDGRQLFSQPFTAAFPNLKTITLNDRVDDPLPAECILGSLENILTTLPSLKNLNLHLHIAHSNSQALKKFVESQKYLDEQSPPPATAARLQAVNIDLSVGTQIFRDLGIGNWLLSALPPLLQPSFATITSFAFAVTGRPDPRNLYTDPISTASHKSTSLNPLNRRFHFSNLRCLKFPMRGNNFATLTEFLSSESFENVDEVEIRDAAPVSRQELMSLLTTRFPRLKTINIMKLDVLWKGVNWHLIRDLKQEIYTLKTVTAYTKSSREQIEKDLGPEFMKSMKKLVYERSEFQLNWNVRIPNTHLTLPVYNSSYLKFTHLEKLLYTIDTPLGPRGPEIDRPARDEYLTTGPCTPAFSIQFTELFPNLTTIEFQDAYPESPNRTEPSFNPDYLLPSLVNILSSCYSLKHLKIHLAVDLALPLLTTRKIESMLPMSNSPVKLQTLTLQVRLVQRLYGIRPFHGIWLLDALAYLLPIEGNTLESLDFNVSRKCPTNNWIYAGDAEDIEEYVAVRQVAFVEKHNRLNRRIKLPAIRHLKISAEKESPFVFLAFTNIDRKSLKELDLEDINGKRHSAGADQFKCEIQFIKILLNMFPTIHTLRLNQRGPQYLKLNEYLMPEIASLIMNIKTVILYSVFPANEPRDNFLEMFGEDWGRSVEFQDLGVKAYIRGTLRVQRVKLQLRSPVL</sequence>
<name>A0A7C8V460_ORBOL</name>
<protein>
    <submittedName>
        <fullName evidence="1">Uncharacterized protein</fullName>
    </submittedName>
</protein>
<comment type="caution">
    <text evidence="1">The sequence shown here is derived from an EMBL/GenBank/DDBJ whole genome shotgun (WGS) entry which is preliminary data.</text>
</comment>
<evidence type="ECO:0000313" key="2">
    <source>
        <dbReference type="Proteomes" id="UP000472727"/>
    </source>
</evidence>
<evidence type="ECO:0000313" key="1">
    <source>
        <dbReference type="EMBL" id="KAF3224603.1"/>
    </source>
</evidence>
<gene>
    <name evidence="1" type="ORF">TWF106_003572</name>
</gene>
<dbReference type="Proteomes" id="UP000472727">
    <property type="component" value="Unassembled WGS sequence"/>
</dbReference>
<proteinExistence type="predicted"/>
<reference evidence="1 2" key="1">
    <citation type="submission" date="2019-06" db="EMBL/GenBank/DDBJ databases">
        <authorList>
            <person name="Palmer J.M."/>
        </authorList>
    </citation>
    <scope>NUCLEOTIDE SEQUENCE [LARGE SCALE GENOMIC DNA]</scope>
    <source>
        <strain evidence="1 2">TWF106</strain>
    </source>
</reference>